<organism evidence="1 2">
    <name type="scientific">Actinokineospora bangkokensis</name>
    <dbReference type="NCBI Taxonomy" id="1193682"/>
    <lineage>
        <taxon>Bacteria</taxon>
        <taxon>Bacillati</taxon>
        <taxon>Actinomycetota</taxon>
        <taxon>Actinomycetes</taxon>
        <taxon>Pseudonocardiales</taxon>
        <taxon>Pseudonocardiaceae</taxon>
        <taxon>Actinokineospora</taxon>
    </lineage>
</organism>
<dbReference type="OrthoDB" id="4929423at2"/>
<gene>
    <name evidence="1" type="ORF">BJP25_04870</name>
</gene>
<sequence length="354" mass="37657">MEYQLTADVTPASGSPALDPLQQHGVAALLDEQLDLLAGIEGPDGLEVEPLDHRVAVHPGGAVITWLLDAPALAFAEEAARHVLTELLGQNELLGGWEVGRCEVIATDDDLEAALSDAEVVDDLDEDDEVLSEADQAALREDLLASADRLRAVGPEAFGHDPADPAPAVSLEAARLVAGALVQGMENLTDDLFGDVQDLEEAEEPVAELDAVNVLDQLPARYADHYGPLFAKQFLVTTAILGYRLSQPGWTGPLCTAEALALHLLKNQALLQLEIAGLLDELPVKQVMAAFDEHVLGGLEHERLYDDIDGGGAGGGEDDIDLLGTPGLDFDEWFLPRNAGDVLHPYLGVEDDGE</sequence>
<dbReference type="STRING" id="1193682.BJP25_04870"/>
<evidence type="ECO:0000313" key="2">
    <source>
        <dbReference type="Proteomes" id="UP000186040"/>
    </source>
</evidence>
<comment type="caution">
    <text evidence="1">The sequence shown here is derived from an EMBL/GenBank/DDBJ whole genome shotgun (WGS) entry which is preliminary data.</text>
</comment>
<proteinExistence type="predicted"/>
<accession>A0A1Q9LBL3</accession>
<keyword evidence="2" id="KW-1185">Reference proteome</keyword>
<dbReference type="RefSeq" id="WP_075978608.1">
    <property type="nucleotide sequence ID" value="NZ_MKQR01000032.1"/>
</dbReference>
<dbReference type="AlphaFoldDB" id="A0A1Q9LBL3"/>
<dbReference type="Proteomes" id="UP000186040">
    <property type="component" value="Unassembled WGS sequence"/>
</dbReference>
<evidence type="ECO:0000313" key="1">
    <source>
        <dbReference type="EMBL" id="OLR89424.1"/>
    </source>
</evidence>
<protein>
    <submittedName>
        <fullName evidence="1">Uncharacterized protein</fullName>
    </submittedName>
</protein>
<dbReference type="EMBL" id="MKQR01000032">
    <property type="protein sequence ID" value="OLR89424.1"/>
    <property type="molecule type" value="Genomic_DNA"/>
</dbReference>
<name>A0A1Q9LBL3_9PSEU</name>
<reference evidence="1 2" key="1">
    <citation type="submission" date="2016-10" db="EMBL/GenBank/DDBJ databases">
        <title>The Draft Genome Sequence of Actinokineospora bangkokensis 44EHWT reveals the biosynthetic pathway of antifungal compounds Thailandins with unusual extender unit butylmalonyl-CoA.</title>
        <authorList>
            <person name="Greule A."/>
            <person name="Intra B."/>
            <person name="Flemming S."/>
            <person name="Rommel M.G."/>
            <person name="Panbangred W."/>
            <person name="Bechthold A."/>
        </authorList>
    </citation>
    <scope>NUCLEOTIDE SEQUENCE [LARGE SCALE GENOMIC DNA]</scope>
    <source>
        <strain evidence="1 2">44EHW</strain>
    </source>
</reference>